<keyword evidence="4" id="KW-1185">Reference proteome</keyword>
<evidence type="ECO:0000259" key="2">
    <source>
        <dbReference type="Pfam" id="PF01569"/>
    </source>
</evidence>
<feature type="transmembrane region" description="Helical" evidence="1">
    <location>
        <begin position="268"/>
        <end position="291"/>
    </location>
</feature>
<feature type="transmembrane region" description="Helical" evidence="1">
    <location>
        <begin position="21"/>
        <end position="40"/>
    </location>
</feature>
<dbReference type="OrthoDB" id="9775789at2"/>
<organism evidence="3 4">
    <name type="scientific">Clostridium acidisoli DSM 12555</name>
    <dbReference type="NCBI Taxonomy" id="1121291"/>
    <lineage>
        <taxon>Bacteria</taxon>
        <taxon>Bacillati</taxon>
        <taxon>Bacillota</taxon>
        <taxon>Clostridia</taxon>
        <taxon>Eubacteriales</taxon>
        <taxon>Clostridiaceae</taxon>
        <taxon>Clostridium</taxon>
    </lineage>
</organism>
<dbReference type="InterPro" id="IPR000326">
    <property type="entry name" value="PAP2/HPO"/>
</dbReference>
<dbReference type="InterPro" id="IPR052185">
    <property type="entry name" value="IPC_Synthase-Related"/>
</dbReference>
<accession>A0A1W1XY25</accession>
<name>A0A1W1XY25_9CLOT</name>
<dbReference type="EMBL" id="FWXH01000031">
    <property type="protein sequence ID" value="SMC28860.1"/>
    <property type="molecule type" value="Genomic_DNA"/>
</dbReference>
<feature type="transmembrane region" description="Helical" evidence="1">
    <location>
        <begin position="245"/>
        <end position="262"/>
    </location>
</feature>
<proteinExistence type="predicted"/>
<dbReference type="AlphaFoldDB" id="A0A1W1XY25"/>
<protein>
    <submittedName>
        <fullName evidence="3">PAP2 superfamily protein</fullName>
    </submittedName>
</protein>
<reference evidence="3 4" key="1">
    <citation type="submission" date="2017-04" db="EMBL/GenBank/DDBJ databases">
        <authorList>
            <person name="Afonso C.L."/>
            <person name="Miller P.J."/>
            <person name="Scott M.A."/>
            <person name="Spackman E."/>
            <person name="Goraichik I."/>
            <person name="Dimitrov K.M."/>
            <person name="Suarez D.L."/>
            <person name="Swayne D.E."/>
        </authorList>
    </citation>
    <scope>NUCLEOTIDE SEQUENCE [LARGE SCALE GENOMIC DNA]</scope>
    <source>
        <strain evidence="3 4">DSM 12555</strain>
    </source>
</reference>
<evidence type="ECO:0000256" key="1">
    <source>
        <dbReference type="SAM" id="Phobius"/>
    </source>
</evidence>
<feature type="transmembrane region" description="Helical" evidence="1">
    <location>
        <begin position="70"/>
        <end position="89"/>
    </location>
</feature>
<dbReference type="RefSeq" id="WP_139796088.1">
    <property type="nucleotide sequence ID" value="NZ_FWXH01000031.1"/>
</dbReference>
<dbReference type="Gene3D" id="1.20.144.10">
    <property type="entry name" value="Phosphatidic acid phosphatase type 2/haloperoxidase"/>
    <property type="match status" value="1"/>
</dbReference>
<feature type="transmembrane region" description="Helical" evidence="1">
    <location>
        <begin position="173"/>
        <end position="194"/>
    </location>
</feature>
<evidence type="ECO:0000313" key="3">
    <source>
        <dbReference type="EMBL" id="SMC28860.1"/>
    </source>
</evidence>
<dbReference type="STRING" id="1121291.SAMN02745134_03691"/>
<dbReference type="Proteomes" id="UP000192468">
    <property type="component" value="Unassembled WGS sequence"/>
</dbReference>
<feature type="transmembrane region" description="Helical" evidence="1">
    <location>
        <begin position="46"/>
        <end position="63"/>
    </location>
</feature>
<dbReference type="PANTHER" id="PTHR31310:SF7">
    <property type="entry name" value="PA-PHOSPHATASE RELATED-FAMILY PROTEIN DDB_G0268928"/>
    <property type="match status" value="1"/>
</dbReference>
<dbReference type="SUPFAM" id="SSF48317">
    <property type="entry name" value="Acid phosphatase/Vanadium-dependent haloperoxidase"/>
    <property type="match status" value="1"/>
</dbReference>
<gene>
    <name evidence="3" type="ORF">SAMN02745134_03691</name>
</gene>
<keyword evidence="1" id="KW-0472">Membrane</keyword>
<dbReference type="InterPro" id="IPR036938">
    <property type="entry name" value="PAP2/HPO_sf"/>
</dbReference>
<feature type="transmembrane region" description="Helical" evidence="1">
    <location>
        <begin position="214"/>
        <end position="238"/>
    </location>
</feature>
<dbReference type="CDD" id="cd03386">
    <property type="entry name" value="PAP2_Aur1_like"/>
    <property type="match status" value="1"/>
</dbReference>
<feature type="transmembrane region" description="Helical" evidence="1">
    <location>
        <begin position="143"/>
        <end position="161"/>
    </location>
</feature>
<keyword evidence="1" id="KW-1133">Transmembrane helix</keyword>
<feature type="domain" description="Phosphatidic acid phosphatase type 2/haloperoxidase" evidence="2">
    <location>
        <begin position="215"/>
        <end position="285"/>
    </location>
</feature>
<dbReference type="PANTHER" id="PTHR31310">
    <property type="match status" value="1"/>
</dbReference>
<keyword evidence="1" id="KW-0812">Transmembrane</keyword>
<sequence length="316" mass="36970">MEMIKNENLKSTLSKILLFLDDNYTILLGIILFIVVLPTYLSSASIGGKIVASIYWFAAATAYRDKRKDVRWVTFVILSIPFMLFIMYINKNGYAIWGSILHMQVAKKISVIDLNPIFRKIPFNDGAFARIYKNQTLTWFMRLVYNNGFAMAPIIPIYRAIICKDFRKMIRYLLSAHVLQIFLISPFYIIFHLQEVWYVLGQPDGLDRHFSAQAAAGWTLNCFPSMHTSIAFAMFLLVIREKDKIFKCVWGFFCLSVIYSTLYLEIHWVIDVIAGLILAYCTVKIVDFILLKFDKNLDKYKKYYLRKKDSFFLKNF</sequence>
<dbReference type="Pfam" id="PF01569">
    <property type="entry name" value="PAP2"/>
    <property type="match status" value="1"/>
</dbReference>
<evidence type="ECO:0000313" key="4">
    <source>
        <dbReference type="Proteomes" id="UP000192468"/>
    </source>
</evidence>